<dbReference type="STRING" id="1891926.Fuma_05638"/>
<name>A0A1P8WPL0_9PLAN</name>
<evidence type="ECO:0000313" key="2">
    <source>
        <dbReference type="Proteomes" id="UP000187735"/>
    </source>
</evidence>
<protein>
    <submittedName>
        <fullName evidence="1">Uncharacterized protein</fullName>
    </submittedName>
</protein>
<dbReference type="KEGG" id="fmr:Fuma_05638"/>
<reference evidence="1 2" key="1">
    <citation type="journal article" date="2016" name="Front. Microbiol.">
        <title>Fuerstia marisgermanicae gen. nov., sp. nov., an Unusual Member of the Phylum Planctomycetes from the German Wadden Sea.</title>
        <authorList>
            <person name="Kohn T."/>
            <person name="Heuer A."/>
            <person name="Jogler M."/>
            <person name="Vollmers J."/>
            <person name="Boedeker C."/>
            <person name="Bunk B."/>
            <person name="Rast P."/>
            <person name="Borchert D."/>
            <person name="Glockner I."/>
            <person name="Freese H.M."/>
            <person name="Klenk H.P."/>
            <person name="Overmann J."/>
            <person name="Kaster A.K."/>
            <person name="Rohde M."/>
            <person name="Wiegand S."/>
            <person name="Jogler C."/>
        </authorList>
    </citation>
    <scope>NUCLEOTIDE SEQUENCE [LARGE SCALE GENOMIC DNA]</scope>
    <source>
        <strain evidence="1 2">NH11</strain>
    </source>
</reference>
<keyword evidence="2" id="KW-1185">Reference proteome</keyword>
<gene>
    <name evidence="1" type="ORF">Fuma_05638</name>
</gene>
<dbReference type="Proteomes" id="UP000187735">
    <property type="component" value="Chromosome"/>
</dbReference>
<dbReference type="Gene3D" id="3.90.70.10">
    <property type="entry name" value="Cysteine proteinases"/>
    <property type="match status" value="1"/>
</dbReference>
<evidence type="ECO:0000313" key="1">
    <source>
        <dbReference type="EMBL" id="APZ95975.1"/>
    </source>
</evidence>
<accession>A0A1P8WPL0</accession>
<sequence>MRTALMHHNLPLEMTRQPDDFTCGPTCLQAIYRYYGDDLPLTSLIEDVPTFTDGGTLAVMLGCDALTRGYEATIYTFNLQVFDPSWFGSSRVDLAERLMGQKAVRQNPKLITACDAYIEFLNRGGSIRMQDLNGTLIRKYLKRSIPILTGLSATYLYSESREIAETSTPDDLRGTPSGHFVVLSGFDGVERTVQVSDPFLPNPLSQGHQYEVPLDRAICSILLGIMTYDANLLIIRPRDPQHHFFQGTEQR</sequence>
<proteinExistence type="predicted"/>
<dbReference type="AlphaFoldDB" id="A0A1P8WPL0"/>
<organism evidence="1 2">
    <name type="scientific">Fuerstiella marisgermanici</name>
    <dbReference type="NCBI Taxonomy" id="1891926"/>
    <lineage>
        <taxon>Bacteria</taxon>
        <taxon>Pseudomonadati</taxon>
        <taxon>Planctomycetota</taxon>
        <taxon>Planctomycetia</taxon>
        <taxon>Planctomycetales</taxon>
        <taxon>Planctomycetaceae</taxon>
        <taxon>Fuerstiella</taxon>
    </lineage>
</organism>
<dbReference type="EMBL" id="CP017641">
    <property type="protein sequence ID" value="APZ95975.1"/>
    <property type="molecule type" value="Genomic_DNA"/>
</dbReference>